<evidence type="ECO:0000259" key="3">
    <source>
        <dbReference type="PROSITE" id="PS51724"/>
    </source>
</evidence>
<evidence type="ECO:0000313" key="5">
    <source>
        <dbReference type="Proteomes" id="UP000018688"/>
    </source>
</evidence>
<dbReference type="GO" id="GO:0042834">
    <property type="term" value="F:peptidoglycan binding"/>
    <property type="evidence" value="ECO:0007669"/>
    <property type="project" value="InterPro"/>
</dbReference>
<keyword evidence="2" id="KW-0472">Membrane</keyword>
<dbReference type="PATRIC" id="fig|1357399.3.peg.580"/>
<keyword evidence="5" id="KW-1185">Reference proteome</keyword>
<feature type="compositionally biased region" description="Polar residues" evidence="1">
    <location>
        <begin position="207"/>
        <end position="218"/>
    </location>
</feature>
<dbReference type="HOGENOM" id="CLU_955692_0_0_7"/>
<dbReference type="Proteomes" id="UP000018688">
    <property type="component" value="Unassembled WGS sequence"/>
</dbReference>
<dbReference type="AlphaFoldDB" id="V8CKM1"/>
<name>V8CKM1_9HELI</name>
<feature type="compositionally biased region" description="Basic and acidic residues" evidence="1">
    <location>
        <begin position="162"/>
        <end position="177"/>
    </location>
</feature>
<feature type="domain" description="SPOR" evidence="3">
    <location>
        <begin position="215"/>
        <end position="291"/>
    </location>
</feature>
<sequence>MEERKELSEILLGNSKQSSSGKKAVFVVIAAIVIIVVVAFLVWKFLITKEEPLAQPSEIVDTSAMKPADDLFSSNFGTLDFGQDTNSNVPGSVDTYGMPSMPQDLNLGFEQEPINVPDDKANSTDIDSALDNIEGAITQAPKAAPKVESKVESSPKPQAPKQAEKPKQEAPVKKAPEAPKPAAKPVAETPKAESNPKPQAPKPATPSTPAQSNGSAPTQGFYWQVGAFEKEPNAEFLTLIKKYSYRIQHIVLDNKPNTRYLLGPYKSRAQAPSREEIAKIFKENPTPVEVP</sequence>
<feature type="region of interest" description="Disordered" evidence="1">
    <location>
        <begin position="139"/>
        <end position="218"/>
    </location>
</feature>
<feature type="transmembrane region" description="Helical" evidence="2">
    <location>
        <begin position="24"/>
        <end position="46"/>
    </location>
</feature>
<protein>
    <recommendedName>
        <fullName evidence="3">SPOR domain-containing protein</fullName>
    </recommendedName>
</protein>
<reference evidence="4 5" key="1">
    <citation type="submission" date="2013-10" db="EMBL/GenBank/DDBJ databases">
        <title>The Genome Sequence of Helicobacter canis NCTC 12740.</title>
        <authorList>
            <consortium name="The Broad Institute Genomics Platform"/>
            <person name="Earl A."/>
            <person name="Fox J.G."/>
            <person name="Shen Z."/>
            <person name="Young S.K."/>
            <person name="Zeng Q."/>
            <person name="Gargeya S."/>
            <person name="Fitzgerald M."/>
            <person name="Abouelleil A."/>
            <person name="Alvarado L."/>
            <person name="Chapman S.B."/>
            <person name="Gainer-Dewar J."/>
            <person name="Goldberg J."/>
            <person name="Griggs A."/>
            <person name="Gujja S."/>
            <person name="Hansen M."/>
            <person name="Howarth C."/>
            <person name="Imamovic A."/>
            <person name="Ireland A."/>
            <person name="Larimer J."/>
            <person name="McCowan C."/>
            <person name="Murphy C."/>
            <person name="Pearson M."/>
            <person name="Poon T.W."/>
            <person name="Priest M."/>
            <person name="Roberts A."/>
            <person name="Saif S."/>
            <person name="Shea T."/>
            <person name="Sykes S."/>
            <person name="Wortman J."/>
            <person name="Nusbaum C."/>
            <person name="Birren B."/>
        </authorList>
    </citation>
    <scope>NUCLEOTIDE SEQUENCE [LARGE SCALE GENOMIC DNA]</scope>
    <source>
        <strain evidence="4 5">NCTC 12740</strain>
    </source>
</reference>
<dbReference type="EMBL" id="AZJJ01000001">
    <property type="protein sequence ID" value="ETD27637.1"/>
    <property type="molecule type" value="Genomic_DNA"/>
</dbReference>
<dbReference type="RefSeq" id="WP_023929473.1">
    <property type="nucleotide sequence ID" value="NZ_KI669458.1"/>
</dbReference>
<feature type="compositionally biased region" description="Low complexity" evidence="1">
    <location>
        <begin position="180"/>
        <end position="193"/>
    </location>
</feature>
<dbReference type="OrthoDB" id="5372972at2"/>
<keyword evidence="2" id="KW-1133">Transmembrane helix</keyword>
<keyword evidence="2" id="KW-0812">Transmembrane</keyword>
<proteinExistence type="predicted"/>
<organism evidence="4 5">
    <name type="scientific">Helicobacter canis NCTC 12740</name>
    <dbReference type="NCBI Taxonomy" id="1357399"/>
    <lineage>
        <taxon>Bacteria</taxon>
        <taxon>Pseudomonadati</taxon>
        <taxon>Campylobacterota</taxon>
        <taxon>Epsilonproteobacteria</taxon>
        <taxon>Campylobacterales</taxon>
        <taxon>Helicobacteraceae</taxon>
        <taxon>Helicobacter</taxon>
    </lineage>
</organism>
<comment type="caution">
    <text evidence="4">The sequence shown here is derived from an EMBL/GenBank/DDBJ whole genome shotgun (WGS) entry which is preliminary data.</text>
</comment>
<evidence type="ECO:0000256" key="2">
    <source>
        <dbReference type="SAM" id="Phobius"/>
    </source>
</evidence>
<dbReference type="STRING" id="1357399.HMPREF2087_00555"/>
<evidence type="ECO:0000313" key="4">
    <source>
        <dbReference type="EMBL" id="ETD27637.1"/>
    </source>
</evidence>
<accession>V8CKM1</accession>
<dbReference type="PROSITE" id="PS51724">
    <property type="entry name" value="SPOR"/>
    <property type="match status" value="1"/>
</dbReference>
<dbReference type="InterPro" id="IPR007730">
    <property type="entry name" value="SPOR-like_dom"/>
</dbReference>
<dbReference type="eggNOG" id="COG3266">
    <property type="taxonomic scope" value="Bacteria"/>
</dbReference>
<gene>
    <name evidence="4" type="ORF">HMPREF2087_00555</name>
</gene>
<dbReference type="Pfam" id="PF05036">
    <property type="entry name" value="SPOR"/>
    <property type="match status" value="1"/>
</dbReference>
<evidence type="ECO:0000256" key="1">
    <source>
        <dbReference type="SAM" id="MobiDB-lite"/>
    </source>
</evidence>